<sequence>MANLHKGQGKLGEQGYLSQKPSPGSSRTGALEAIASPLFLSLRDELGDPEHTESRTCYEPRPRSPSIKMPATKKGKDPATVITDNGMRDLVATVAKAQRGSKCATQTKTQLVHGFRNLMSWGDGLLQPS</sequence>
<proteinExistence type="predicted"/>
<feature type="compositionally biased region" description="Polar residues" evidence="1">
    <location>
        <begin position="16"/>
        <end position="28"/>
    </location>
</feature>
<dbReference type="EMBL" id="MLKD01000002">
    <property type="protein sequence ID" value="OQE30049.1"/>
    <property type="molecule type" value="Genomic_DNA"/>
</dbReference>
<feature type="region of interest" description="Disordered" evidence="1">
    <location>
        <begin position="44"/>
        <end position="82"/>
    </location>
</feature>
<dbReference type="Proteomes" id="UP000191285">
    <property type="component" value="Unassembled WGS sequence"/>
</dbReference>
<evidence type="ECO:0000313" key="3">
    <source>
        <dbReference type="Proteomes" id="UP000191285"/>
    </source>
</evidence>
<organism evidence="2 3">
    <name type="scientific">Penicillium steckii</name>
    <dbReference type="NCBI Taxonomy" id="303698"/>
    <lineage>
        <taxon>Eukaryota</taxon>
        <taxon>Fungi</taxon>
        <taxon>Dikarya</taxon>
        <taxon>Ascomycota</taxon>
        <taxon>Pezizomycotina</taxon>
        <taxon>Eurotiomycetes</taxon>
        <taxon>Eurotiomycetidae</taxon>
        <taxon>Eurotiales</taxon>
        <taxon>Aspergillaceae</taxon>
        <taxon>Penicillium</taxon>
    </lineage>
</organism>
<accession>A0A1V6TW20</accession>
<gene>
    <name evidence="2" type="ORF">PENSTE_c002G05388</name>
</gene>
<feature type="compositionally biased region" description="Basic and acidic residues" evidence="1">
    <location>
        <begin position="44"/>
        <end position="62"/>
    </location>
</feature>
<reference evidence="3" key="1">
    <citation type="journal article" date="2017" name="Nat. Microbiol.">
        <title>Global analysis of biosynthetic gene clusters reveals vast potential of secondary metabolite production in Penicillium species.</title>
        <authorList>
            <person name="Nielsen J.C."/>
            <person name="Grijseels S."/>
            <person name="Prigent S."/>
            <person name="Ji B."/>
            <person name="Dainat J."/>
            <person name="Nielsen K.F."/>
            <person name="Frisvad J.C."/>
            <person name="Workman M."/>
            <person name="Nielsen J."/>
        </authorList>
    </citation>
    <scope>NUCLEOTIDE SEQUENCE [LARGE SCALE GENOMIC DNA]</scope>
    <source>
        <strain evidence="3">IBT 24891</strain>
    </source>
</reference>
<evidence type="ECO:0000313" key="2">
    <source>
        <dbReference type="EMBL" id="OQE30049.1"/>
    </source>
</evidence>
<feature type="region of interest" description="Disordered" evidence="1">
    <location>
        <begin position="1"/>
        <end position="31"/>
    </location>
</feature>
<protein>
    <submittedName>
        <fullName evidence="2">Uncharacterized protein</fullName>
    </submittedName>
</protein>
<keyword evidence="3" id="KW-1185">Reference proteome</keyword>
<comment type="caution">
    <text evidence="2">The sequence shown here is derived from an EMBL/GenBank/DDBJ whole genome shotgun (WGS) entry which is preliminary data.</text>
</comment>
<evidence type="ECO:0000256" key="1">
    <source>
        <dbReference type="SAM" id="MobiDB-lite"/>
    </source>
</evidence>
<dbReference type="AlphaFoldDB" id="A0A1V6TW20"/>
<name>A0A1V6TW20_9EURO</name>